<dbReference type="Proteomes" id="UP000237000">
    <property type="component" value="Unassembled WGS sequence"/>
</dbReference>
<accession>A0A2P5F1Q0</accession>
<feature type="transmembrane region" description="Helical" evidence="2">
    <location>
        <begin position="307"/>
        <end position="326"/>
    </location>
</feature>
<dbReference type="InParanoid" id="A0A2P5F1Q0"/>
<feature type="transmembrane region" description="Helical" evidence="2">
    <location>
        <begin position="118"/>
        <end position="138"/>
    </location>
</feature>
<gene>
    <name evidence="4" type="ORF">TorRG33x02_125420</name>
</gene>
<comment type="caution">
    <text evidence="4">The sequence shown here is derived from an EMBL/GenBank/DDBJ whole genome shotgun (WGS) entry which is preliminary data.</text>
</comment>
<reference evidence="5" key="1">
    <citation type="submission" date="2016-06" db="EMBL/GenBank/DDBJ databases">
        <title>Parallel loss of symbiosis genes in relatives of nitrogen-fixing non-legume Parasponia.</title>
        <authorList>
            <person name="Van Velzen R."/>
            <person name="Holmer R."/>
            <person name="Bu F."/>
            <person name="Rutten L."/>
            <person name="Van Zeijl A."/>
            <person name="Liu W."/>
            <person name="Santuari L."/>
            <person name="Cao Q."/>
            <person name="Sharma T."/>
            <person name="Shen D."/>
            <person name="Roswanjaya Y."/>
            <person name="Wardhani T."/>
            <person name="Kalhor M.S."/>
            <person name="Jansen J."/>
            <person name="Van den Hoogen J."/>
            <person name="Gungor B."/>
            <person name="Hartog M."/>
            <person name="Hontelez J."/>
            <person name="Verver J."/>
            <person name="Yang W.-C."/>
            <person name="Schijlen E."/>
            <person name="Repin R."/>
            <person name="Schilthuizen M."/>
            <person name="Schranz E."/>
            <person name="Heidstra R."/>
            <person name="Miyata K."/>
            <person name="Fedorova E."/>
            <person name="Kohlen W."/>
            <person name="Bisseling T."/>
            <person name="Smit S."/>
            <person name="Geurts R."/>
        </authorList>
    </citation>
    <scope>NUCLEOTIDE SEQUENCE [LARGE SCALE GENOMIC DNA]</scope>
    <source>
        <strain evidence="5">cv. RG33-2</strain>
    </source>
</reference>
<keyword evidence="5" id="KW-1185">Reference proteome</keyword>
<feature type="transmembrane region" description="Helical" evidence="2">
    <location>
        <begin position="47"/>
        <end position="70"/>
    </location>
</feature>
<evidence type="ECO:0000313" key="5">
    <source>
        <dbReference type="Proteomes" id="UP000237000"/>
    </source>
</evidence>
<dbReference type="InterPro" id="IPR007658">
    <property type="entry name" value="DUF594"/>
</dbReference>
<keyword evidence="2" id="KW-0812">Transmembrane</keyword>
<dbReference type="PANTHER" id="PTHR31325">
    <property type="entry name" value="OS01G0798800 PROTEIN-RELATED"/>
    <property type="match status" value="1"/>
</dbReference>
<keyword evidence="2" id="KW-1133">Transmembrane helix</keyword>
<sequence length="701" mass="79768">MELPVPKKVQKIWNAWHLRVLIVLSLFLQAFLVLFASRRQRSKSTFLLFFIWSAYLLADWAAAVAIGGIIKTQTDTCDQPSGDSRDDLLAFWASFLLLHLGGPDSITSYALEDNEFWLRHFIGLVLQATVAAYSIYLTLPTNKLWLPTILIFLVGIFKYGERTYAFYLASSDCFGANNATNSLLRSSSNQNLSTEARLTTVPDTAGTSDQAQQTTSEMMANPLEVISLPNLKDLNDMELLEVAYKLFGRFKGLIVGRSLSMEVRTSSRKAFLEADHTSACKVIEHELSILYQVLHTKVVVARPRIGFAFRFISFCFILGASLFFLFSKKPGDLDKFDIKVTYALLIGAIVLDVISFVQLISSDWNLGALSSTWSRYIPLIIVKNGRWSELMFQYNMISYCLDEHPMRQIYKLAGYFHARGTIDAIKIALFSSSEKVTEDLKALIFDSLKTKSGDADNKDDVIAECLWRGHATLSSSNYRKLHWSVKEFQYSDSLLLWHLATELCYHKEIKDKSINTKSKRIGKLVSDYMFYLLVTQPSMLSPVLGDWDVVFQDTYAEAKRFLDKYKISSRDDHLKVCEKLMSVEIKTDELAADMKGSKSKSVLFDACFLAQELQKLEDLKWDVMDRMWVELMSYASINSLPSVHAQQPSKGGELWTFTWLLMYHLGLGFQFEIQKEAEVTTDDDNDVTTDDDNEETTDDDE</sequence>
<dbReference type="AlphaFoldDB" id="A0A2P5F1Q0"/>
<dbReference type="OrthoDB" id="10332614at2759"/>
<dbReference type="STRING" id="63057.A0A2P5F1Q0"/>
<dbReference type="Pfam" id="PF13968">
    <property type="entry name" value="DUF4220"/>
    <property type="match status" value="1"/>
</dbReference>
<protein>
    <recommendedName>
        <fullName evidence="3">DUF4220 domain-containing protein</fullName>
    </recommendedName>
</protein>
<dbReference type="EMBL" id="JXTC01000072">
    <property type="protein sequence ID" value="PON91711.1"/>
    <property type="molecule type" value="Genomic_DNA"/>
</dbReference>
<dbReference type="Pfam" id="PF04578">
    <property type="entry name" value="DUF594"/>
    <property type="match status" value="1"/>
</dbReference>
<feature type="transmembrane region" description="Helical" evidence="2">
    <location>
        <begin position="90"/>
        <end position="111"/>
    </location>
</feature>
<dbReference type="InterPro" id="IPR025315">
    <property type="entry name" value="DUF4220"/>
</dbReference>
<feature type="transmembrane region" description="Helical" evidence="2">
    <location>
        <begin position="16"/>
        <end position="35"/>
    </location>
</feature>
<feature type="transmembrane region" description="Helical" evidence="2">
    <location>
        <begin position="338"/>
        <end position="360"/>
    </location>
</feature>
<keyword evidence="2" id="KW-0472">Membrane</keyword>
<evidence type="ECO:0000313" key="4">
    <source>
        <dbReference type="EMBL" id="PON91711.1"/>
    </source>
</evidence>
<feature type="region of interest" description="Disordered" evidence="1">
    <location>
        <begin position="678"/>
        <end position="701"/>
    </location>
</feature>
<evidence type="ECO:0000259" key="3">
    <source>
        <dbReference type="Pfam" id="PF13968"/>
    </source>
</evidence>
<feature type="transmembrane region" description="Helical" evidence="2">
    <location>
        <begin position="144"/>
        <end position="160"/>
    </location>
</feature>
<proteinExistence type="predicted"/>
<organism evidence="4 5">
    <name type="scientific">Trema orientale</name>
    <name type="common">Charcoal tree</name>
    <name type="synonym">Celtis orientalis</name>
    <dbReference type="NCBI Taxonomy" id="63057"/>
    <lineage>
        <taxon>Eukaryota</taxon>
        <taxon>Viridiplantae</taxon>
        <taxon>Streptophyta</taxon>
        <taxon>Embryophyta</taxon>
        <taxon>Tracheophyta</taxon>
        <taxon>Spermatophyta</taxon>
        <taxon>Magnoliopsida</taxon>
        <taxon>eudicotyledons</taxon>
        <taxon>Gunneridae</taxon>
        <taxon>Pentapetalae</taxon>
        <taxon>rosids</taxon>
        <taxon>fabids</taxon>
        <taxon>Rosales</taxon>
        <taxon>Cannabaceae</taxon>
        <taxon>Trema</taxon>
    </lineage>
</organism>
<feature type="domain" description="DUF4220" evidence="3">
    <location>
        <begin position="52"/>
        <end position="399"/>
    </location>
</feature>
<evidence type="ECO:0000256" key="1">
    <source>
        <dbReference type="SAM" id="MobiDB-lite"/>
    </source>
</evidence>
<evidence type="ECO:0000256" key="2">
    <source>
        <dbReference type="SAM" id="Phobius"/>
    </source>
</evidence>
<feature type="compositionally biased region" description="Acidic residues" evidence="1">
    <location>
        <begin position="679"/>
        <end position="701"/>
    </location>
</feature>
<name>A0A2P5F1Q0_TREOI</name>